<dbReference type="PANTHER" id="PTHR30151:SF25">
    <property type="entry name" value="TAURINE TRANSPORT SYSTEM PERMEASE PROTEIN TAUC"/>
    <property type="match status" value="1"/>
</dbReference>
<keyword evidence="6 7" id="KW-0472">Membrane</keyword>
<dbReference type="RefSeq" id="WP_119855442.1">
    <property type="nucleotide sequence ID" value="NZ_QYYD01000004.1"/>
</dbReference>
<evidence type="ECO:0000256" key="1">
    <source>
        <dbReference type="ARBA" id="ARBA00004651"/>
    </source>
</evidence>
<keyword evidence="3" id="KW-1003">Cell membrane</keyword>
<dbReference type="InterPro" id="IPR000515">
    <property type="entry name" value="MetI-like"/>
</dbReference>
<accession>A0A418VK34</accession>
<dbReference type="SUPFAM" id="SSF161098">
    <property type="entry name" value="MetI-like"/>
    <property type="match status" value="1"/>
</dbReference>
<evidence type="ECO:0000259" key="8">
    <source>
        <dbReference type="PROSITE" id="PS50928"/>
    </source>
</evidence>
<proteinExistence type="inferred from homology"/>
<dbReference type="Gene3D" id="1.10.3720.10">
    <property type="entry name" value="MetI-like"/>
    <property type="match status" value="1"/>
</dbReference>
<dbReference type="GO" id="GO:0005886">
    <property type="term" value="C:plasma membrane"/>
    <property type="evidence" value="ECO:0007669"/>
    <property type="project" value="UniProtKB-SubCell"/>
</dbReference>
<keyword evidence="4 7" id="KW-0812">Transmembrane</keyword>
<feature type="transmembrane region" description="Helical" evidence="7">
    <location>
        <begin position="147"/>
        <end position="173"/>
    </location>
</feature>
<feature type="domain" description="ABC transmembrane type-1" evidence="8">
    <location>
        <begin position="81"/>
        <end position="265"/>
    </location>
</feature>
<dbReference type="InterPro" id="IPR035906">
    <property type="entry name" value="MetI-like_sf"/>
</dbReference>
<feature type="transmembrane region" description="Helical" evidence="7">
    <location>
        <begin position="185"/>
        <end position="204"/>
    </location>
</feature>
<dbReference type="AlphaFoldDB" id="A0A418VK34"/>
<evidence type="ECO:0000313" key="9">
    <source>
        <dbReference type="EMBL" id="RJF76496.1"/>
    </source>
</evidence>
<evidence type="ECO:0000256" key="4">
    <source>
        <dbReference type="ARBA" id="ARBA00022692"/>
    </source>
</evidence>
<feature type="transmembrane region" description="Helical" evidence="7">
    <location>
        <begin position="244"/>
        <end position="264"/>
    </location>
</feature>
<feature type="transmembrane region" description="Helical" evidence="7">
    <location>
        <begin position="89"/>
        <end position="110"/>
    </location>
</feature>
<dbReference type="GO" id="GO:0055085">
    <property type="term" value="P:transmembrane transport"/>
    <property type="evidence" value="ECO:0007669"/>
    <property type="project" value="InterPro"/>
</dbReference>
<dbReference type="Pfam" id="PF00528">
    <property type="entry name" value="BPD_transp_1"/>
    <property type="match status" value="1"/>
</dbReference>
<feature type="transmembrane region" description="Helical" evidence="7">
    <location>
        <begin position="122"/>
        <end position="141"/>
    </location>
</feature>
<dbReference type="GO" id="GO:0010438">
    <property type="term" value="P:cellular response to sulfur starvation"/>
    <property type="evidence" value="ECO:0007669"/>
    <property type="project" value="TreeGrafter"/>
</dbReference>
<comment type="caution">
    <text evidence="9">The sequence shown here is derived from an EMBL/GenBank/DDBJ whole genome shotgun (WGS) entry which is preliminary data.</text>
</comment>
<dbReference type="EMBL" id="QYYD01000004">
    <property type="protein sequence ID" value="RJF76496.1"/>
    <property type="molecule type" value="Genomic_DNA"/>
</dbReference>
<dbReference type="PROSITE" id="PS50928">
    <property type="entry name" value="ABC_TM1"/>
    <property type="match status" value="1"/>
</dbReference>
<keyword evidence="2 7" id="KW-0813">Transport</keyword>
<feature type="transmembrane region" description="Helical" evidence="7">
    <location>
        <begin position="34"/>
        <end position="52"/>
    </location>
</feature>
<evidence type="ECO:0000313" key="10">
    <source>
        <dbReference type="Proteomes" id="UP000285523"/>
    </source>
</evidence>
<gene>
    <name evidence="9" type="ORF">D4Q52_04940</name>
</gene>
<comment type="similarity">
    <text evidence="7">Belongs to the binding-protein-dependent transport system permease family.</text>
</comment>
<name>A0A418VK34_RHOPL</name>
<protein>
    <submittedName>
        <fullName evidence="9">ABC transporter permease</fullName>
    </submittedName>
</protein>
<evidence type="ECO:0000256" key="3">
    <source>
        <dbReference type="ARBA" id="ARBA00022475"/>
    </source>
</evidence>
<comment type="subcellular location">
    <subcellularLocation>
        <location evidence="1 7">Cell membrane</location>
        <topology evidence="1 7">Multi-pass membrane protein</topology>
    </subcellularLocation>
</comment>
<organism evidence="9 10">
    <name type="scientific">Rhodopseudomonas palustris</name>
    <dbReference type="NCBI Taxonomy" id="1076"/>
    <lineage>
        <taxon>Bacteria</taxon>
        <taxon>Pseudomonadati</taxon>
        <taxon>Pseudomonadota</taxon>
        <taxon>Alphaproteobacteria</taxon>
        <taxon>Hyphomicrobiales</taxon>
        <taxon>Nitrobacteraceae</taxon>
        <taxon>Rhodopseudomonas</taxon>
    </lineage>
</organism>
<reference evidence="9 10" key="1">
    <citation type="submission" date="2018-09" db="EMBL/GenBank/DDBJ databases">
        <title>Draft genome sequence of Rhodopseudomonas palustris 2.1.18.</title>
        <authorList>
            <person name="Robertson S.L."/>
            <person name="Meyer T.E."/>
            <person name="Kyndt J.A."/>
        </authorList>
    </citation>
    <scope>NUCLEOTIDE SEQUENCE [LARGE SCALE GENOMIC DNA]</scope>
    <source>
        <strain evidence="9 10">2.1.18</strain>
    </source>
</reference>
<dbReference type="PANTHER" id="PTHR30151">
    <property type="entry name" value="ALKANE SULFONATE ABC TRANSPORTER-RELATED, MEMBRANE SUBUNIT"/>
    <property type="match status" value="1"/>
</dbReference>
<evidence type="ECO:0000256" key="2">
    <source>
        <dbReference type="ARBA" id="ARBA00022448"/>
    </source>
</evidence>
<dbReference type="OrthoDB" id="9786495at2"/>
<sequence length="274" mass="29073">MTAVETTPLDNGTSAAPAAAPGATLRVVRRLRGVLLIAALLALWEASARFGWANSSNWPPVSGVVVALVQGWSSGELAALVASTLKRMLTGFAFGCAAGVTLGALLGISRWARYTLKPLIEVIRPIPAPAIVPILILFLGVDDLLKIVVIALACFFPVFLNTLAGIAGVDSVLIETARTFRIGRLRTLLQVILPAATPMIAAGMRIAIGIALVVTVISEMIAGSAGLGYYIVQMQYALKPEPMYAAVISISAAGYLLNRLFVLLERWWLPWVGR</sequence>
<evidence type="ECO:0000256" key="6">
    <source>
        <dbReference type="ARBA" id="ARBA00023136"/>
    </source>
</evidence>
<dbReference type="CDD" id="cd06261">
    <property type="entry name" value="TM_PBP2"/>
    <property type="match status" value="1"/>
</dbReference>
<evidence type="ECO:0000256" key="5">
    <source>
        <dbReference type="ARBA" id="ARBA00022989"/>
    </source>
</evidence>
<dbReference type="Proteomes" id="UP000285523">
    <property type="component" value="Unassembled WGS sequence"/>
</dbReference>
<evidence type="ECO:0000256" key="7">
    <source>
        <dbReference type="RuleBase" id="RU363032"/>
    </source>
</evidence>
<feature type="transmembrane region" description="Helical" evidence="7">
    <location>
        <begin position="210"/>
        <end position="232"/>
    </location>
</feature>
<keyword evidence="5 7" id="KW-1133">Transmembrane helix</keyword>